<organism evidence="2 3">
    <name type="scientific">Paramecium sonneborni</name>
    <dbReference type="NCBI Taxonomy" id="65129"/>
    <lineage>
        <taxon>Eukaryota</taxon>
        <taxon>Sar</taxon>
        <taxon>Alveolata</taxon>
        <taxon>Ciliophora</taxon>
        <taxon>Intramacronucleata</taxon>
        <taxon>Oligohymenophorea</taxon>
        <taxon>Peniculida</taxon>
        <taxon>Parameciidae</taxon>
        <taxon>Paramecium</taxon>
    </lineage>
</organism>
<name>A0A8S1KMF3_9CILI</name>
<dbReference type="InterPro" id="IPR037360">
    <property type="entry name" value="COMMD9"/>
</dbReference>
<dbReference type="PANTHER" id="PTHR15663:SF4">
    <property type="entry name" value="COMM DOMAIN-CONTAINING PROTEIN 9"/>
    <property type="match status" value="1"/>
</dbReference>
<evidence type="ECO:0000259" key="1">
    <source>
        <dbReference type="PROSITE" id="PS51269"/>
    </source>
</evidence>
<gene>
    <name evidence="2" type="ORF">PSON_ATCC_30995.1.T0100148</name>
</gene>
<protein>
    <recommendedName>
        <fullName evidence="1">COMM domain-containing protein</fullName>
    </recommendedName>
</protein>
<dbReference type="Proteomes" id="UP000692954">
    <property type="component" value="Unassembled WGS sequence"/>
</dbReference>
<comment type="caution">
    <text evidence="2">The sequence shown here is derived from an EMBL/GenBank/DDBJ whole genome shotgun (WGS) entry which is preliminary data.</text>
</comment>
<dbReference type="Pfam" id="PF07258">
    <property type="entry name" value="COMM_domain"/>
    <property type="match status" value="1"/>
</dbReference>
<evidence type="ECO:0000313" key="2">
    <source>
        <dbReference type="EMBL" id="CAD8056259.1"/>
    </source>
</evidence>
<proteinExistence type="predicted"/>
<accession>A0A8S1KMF3</accession>
<feature type="domain" description="COMM" evidence="1">
    <location>
        <begin position="177"/>
        <end position="246"/>
    </location>
</feature>
<dbReference type="PANTHER" id="PTHR15663">
    <property type="entry name" value="COMM DOMAIN-CONTAINING PROTEIN 9"/>
    <property type="match status" value="1"/>
</dbReference>
<dbReference type="AlphaFoldDB" id="A0A8S1KMF3"/>
<keyword evidence="3" id="KW-1185">Reference proteome</keyword>
<dbReference type="CDD" id="cd04748">
    <property type="entry name" value="Commd"/>
    <property type="match status" value="1"/>
</dbReference>
<reference evidence="2" key="1">
    <citation type="submission" date="2021-01" db="EMBL/GenBank/DDBJ databases">
        <authorList>
            <consortium name="Genoscope - CEA"/>
            <person name="William W."/>
        </authorList>
    </citation>
    <scope>NUCLEOTIDE SEQUENCE</scope>
</reference>
<dbReference type="OrthoDB" id="64318at2759"/>
<dbReference type="InterPro" id="IPR017920">
    <property type="entry name" value="COMM"/>
</dbReference>
<evidence type="ECO:0000313" key="3">
    <source>
        <dbReference type="Proteomes" id="UP000692954"/>
    </source>
</evidence>
<dbReference type="PROSITE" id="PS51269">
    <property type="entry name" value="COMM"/>
    <property type="match status" value="1"/>
</dbReference>
<dbReference type="EMBL" id="CAJJDN010000010">
    <property type="protein sequence ID" value="CAD8056259.1"/>
    <property type="molecule type" value="Genomic_DNA"/>
</dbReference>
<sequence length="247" mass="28802">MRNKSLETRLDSAIGFNSRSSFGQSDQGRIEENKCILFVQIFITNLRFYGLLKQIMNFQILGLLSQLPSKKYVRKLFEYAYLFRNKLNSFQEFMETPVSASLPQDLQLTEKQAHTLIIGLVKLLENAELLQWNEQAILQIFPSNFDQQLARLLTDSIIQISELCDKITNREICQADSLIDIDWRVDIQIQTHNQQKVNMPVLFLQLETLNTQTNTKENVTFQLNQNEVNNFHNNLCKIKEQLQTLAQ</sequence>